<dbReference type="AlphaFoldDB" id="A0AA40KDZ8"/>
<feature type="compositionally biased region" description="Basic and acidic residues" evidence="1">
    <location>
        <begin position="110"/>
        <end position="138"/>
    </location>
</feature>
<feature type="region of interest" description="Disordered" evidence="1">
    <location>
        <begin position="94"/>
        <end position="149"/>
    </location>
</feature>
<gene>
    <name evidence="2" type="ORF">K0M31_018292</name>
</gene>
<dbReference type="Proteomes" id="UP001177670">
    <property type="component" value="Unassembled WGS sequence"/>
</dbReference>
<evidence type="ECO:0000313" key="3">
    <source>
        <dbReference type="Proteomes" id="UP001177670"/>
    </source>
</evidence>
<protein>
    <submittedName>
        <fullName evidence="2">Uncharacterized protein</fullName>
    </submittedName>
</protein>
<evidence type="ECO:0000256" key="1">
    <source>
        <dbReference type="SAM" id="MobiDB-lite"/>
    </source>
</evidence>
<keyword evidence="3" id="KW-1185">Reference proteome</keyword>
<name>A0AA40KDZ8_9HYME</name>
<evidence type="ECO:0000313" key="2">
    <source>
        <dbReference type="EMBL" id="KAK1116571.1"/>
    </source>
</evidence>
<reference evidence="2" key="1">
    <citation type="submission" date="2021-10" db="EMBL/GenBank/DDBJ databases">
        <title>Melipona bicolor Genome sequencing and assembly.</title>
        <authorList>
            <person name="Araujo N.S."/>
            <person name="Arias M.C."/>
        </authorList>
    </citation>
    <scope>NUCLEOTIDE SEQUENCE</scope>
    <source>
        <strain evidence="2">USP_2M_L1-L4_2017</strain>
        <tissue evidence="2">Whole body</tissue>
    </source>
</reference>
<proteinExistence type="predicted"/>
<comment type="caution">
    <text evidence="2">The sequence shown here is derived from an EMBL/GenBank/DDBJ whole genome shotgun (WGS) entry which is preliminary data.</text>
</comment>
<sequence>MSTGNSPKIKTAKCPCTAHWLDHPYKELEIRNLSMDPVKPDCGCKLGTFGLARSFDIIHGGVDPSHILLNSRQWLNDSYHLKIRRHHPQILNFVPHCSQSSGSSGGGDENEQRRRTEGRRDVERIGRDYGKGSGERRKSAVGREGVGGG</sequence>
<organism evidence="2 3">
    <name type="scientific">Melipona bicolor</name>
    <dbReference type="NCBI Taxonomy" id="60889"/>
    <lineage>
        <taxon>Eukaryota</taxon>
        <taxon>Metazoa</taxon>
        <taxon>Ecdysozoa</taxon>
        <taxon>Arthropoda</taxon>
        <taxon>Hexapoda</taxon>
        <taxon>Insecta</taxon>
        <taxon>Pterygota</taxon>
        <taxon>Neoptera</taxon>
        <taxon>Endopterygota</taxon>
        <taxon>Hymenoptera</taxon>
        <taxon>Apocrita</taxon>
        <taxon>Aculeata</taxon>
        <taxon>Apoidea</taxon>
        <taxon>Anthophila</taxon>
        <taxon>Apidae</taxon>
        <taxon>Melipona</taxon>
    </lineage>
</organism>
<accession>A0AA40KDZ8</accession>
<dbReference type="EMBL" id="JAHYIQ010000069">
    <property type="protein sequence ID" value="KAK1116571.1"/>
    <property type="molecule type" value="Genomic_DNA"/>
</dbReference>